<protein>
    <submittedName>
        <fullName evidence="1">Uncharacterized protein</fullName>
    </submittedName>
</protein>
<evidence type="ECO:0000313" key="1">
    <source>
        <dbReference type="EMBL" id="AEJ06692.1"/>
    </source>
</evidence>
<evidence type="ECO:0000313" key="2">
    <source>
        <dbReference type="Proteomes" id="UP000008932"/>
    </source>
</evidence>
<sequence length="71" mass="7870">MESLKSIAYQPAEILTGFKHSVSTTQTAMAVFRARNHDAIAIDADATEFTRARACHTDQQKGPRLNHLLLC</sequence>
<dbReference type="KEGG" id="psz:PSTAB_3411"/>
<reference evidence="2" key="3">
    <citation type="submission" date="2011-06" db="EMBL/GenBank/DDBJ databases">
        <title>Complete genome sequence of Pseudomonas stutzeri strain CGMCC 1.1803.</title>
        <authorList>
            <person name="Yan Y."/>
            <person name="Chen M."/>
            <person name="Lu W."/>
            <person name="Zhang W."/>
            <person name="Ping S."/>
            <person name="Lin M."/>
        </authorList>
    </citation>
    <scope>NUCLEOTIDE SEQUENCE [LARGE SCALE GENOMIC DNA]</scope>
    <source>
        <strain evidence="2">ATCC 17588 / DSM 5190 / CCUG 11256 / JCM 5965 / LMG 11199 / NCIMB 11358 / Stanier 221</strain>
    </source>
</reference>
<reference key="2">
    <citation type="submission" date="2011-06" db="EMBL/GenBank/DDBJ databases">
        <title>Complete Genome Sequence of Pseudomonas stutzeri Strain CGMCC 1.1803.</title>
        <authorList>
            <person name="Yan Y."/>
            <person name="Chen M."/>
            <person name="Lu W."/>
            <person name="Zhang W."/>
            <person name="Ping S."/>
            <person name="Lin M."/>
        </authorList>
    </citation>
    <scope>NUCLEOTIDE SEQUENCE</scope>
    <source>
        <strain>ATCC 17588</strain>
    </source>
</reference>
<organism evidence="1 2">
    <name type="scientific">Stutzerimonas stutzeri (strain ATCC 17588 / DSM 5190 / CCUG 11256 / JCM 5965 / LMG 11199 / NBRC 14165 / NCIMB 11358 / Stanier 221)</name>
    <name type="common">Pseudomonas stutzeri</name>
    <dbReference type="NCBI Taxonomy" id="96563"/>
    <lineage>
        <taxon>Bacteria</taxon>
        <taxon>Pseudomonadati</taxon>
        <taxon>Pseudomonadota</taxon>
        <taxon>Gammaproteobacteria</taxon>
        <taxon>Pseudomonadales</taxon>
        <taxon>Pseudomonadaceae</taxon>
        <taxon>Stutzerimonas</taxon>
    </lineage>
</organism>
<proteinExistence type="predicted"/>
<dbReference type="AlphaFoldDB" id="F8GZP8"/>
<dbReference type="EMBL" id="CP002881">
    <property type="protein sequence ID" value="AEJ06692.1"/>
    <property type="molecule type" value="Genomic_DNA"/>
</dbReference>
<name>F8GZP8_STUS2</name>
<gene>
    <name evidence="1" type="ordered locus">PSTAB_3411</name>
</gene>
<reference evidence="1 2" key="1">
    <citation type="journal article" date="2011" name="J. Bacteriol.">
        <title>Complete Genome Sequence of the Type Strain Pseudomonas stutzeri CGMCC 1.1803.</title>
        <authorList>
            <person name="Chen M."/>
            <person name="Yan Y."/>
            <person name="Zhang W."/>
            <person name="Lu W."/>
            <person name="Wang J."/>
            <person name="Ping S."/>
            <person name="Lin M."/>
        </authorList>
    </citation>
    <scope>NUCLEOTIDE SEQUENCE [LARGE SCALE GENOMIC DNA]</scope>
    <source>
        <strain evidence="2">ATCC 17588 / DSM 5190 / CCUG 11256 / JCM 5965 / LMG 11199 / NCIMB 11358 / Stanier 221</strain>
    </source>
</reference>
<accession>F8GZP8</accession>
<dbReference type="HOGENOM" id="CLU_2737130_0_0_6"/>
<dbReference type="Proteomes" id="UP000008932">
    <property type="component" value="Chromosome"/>
</dbReference>